<evidence type="ECO:0000313" key="2">
    <source>
        <dbReference type="EMBL" id="RNE48342.1"/>
    </source>
</evidence>
<gene>
    <name evidence="2" type="ORF">C5L39_07440</name>
</gene>
<organism evidence="2 3">
    <name type="scientific">Corynebacterium alimapuense</name>
    <dbReference type="NCBI Taxonomy" id="1576874"/>
    <lineage>
        <taxon>Bacteria</taxon>
        <taxon>Bacillati</taxon>
        <taxon>Actinomycetota</taxon>
        <taxon>Actinomycetes</taxon>
        <taxon>Mycobacteriales</taxon>
        <taxon>Corynebacteriaceae</taxon>
        <taxon>Corynebacterium</taxon>
    </lineage>
</organism>
<reference evidence="2 3" key="1">
    <citation type="submission" date="2018-02" db="EMBL/GenBank/DDBJ databases">
        <title>Corynebacterium alimpuense sp. nov., a marine obligate actinomycete isolated from sediments of Valparaiso bay, Chile.</title>
        <authorList>
            <person name="Claverias F."/>
            <person name="Gonzales-Siles L."/>
            <person name="Salva-Serra F."/>
            <person name="Inganaes E."/>
            <person name="Molin K."/>
            <person name="Cumsille A."/>
            <person name="Undabarrena A."/>
            <person name="Couve E."/>
            <person name="Moore E.R.B."/>
            <person name="Gomila M."/>
            <person name="Camara B."/>
        </authorList>
    </citation>
    <scope>NUCLEOTIDE SEQUENCE [LARGE SCALE GENOMIC DNA]</scope>
    <source>
        <strain evidence="2 3">CCUG 69366</strain>
    </source>
</reference>
<dbReference type="Proteomes" id="UP000266975">
    <property type="component" value="Unassembled WGS sequence"/>
</dbReference>
<dbReference type="OrthoDB" id="9812120at2"/>
<protein>
    <submittedName>
        <fullName evidence="2">Cell wall-binding repeat 2 family protein</fullName>
    </submittedName>
</protein>
<proteinExistence type="predicted"/>
<dbReference type="PROSITE" id="PS51257">
    <property type="entry name" value="PROKAR_LIPOPROTEIN"/>
    <property type="match status" value="1"/>
</dbReference>
<keyword evidence="1" id="KW-0732">Signal</keyword>
<evidence type="ECO:0000256" key="1">
    <source>
        <dbReference type="SAM" id="SignalP"/>
    </source>
</evidence>
<keyword evidence="3" id="KW-1185">Reference proteome</keyword>
<sequence>MKKLAVMLAMTTALSLVAGCSSQVDNGNDGAASESDAASLALPASEVIADRDGSGVETSRRLFETAEIVVVSGPELAEQTRAAHVAIAAGAPMITAVGADNSTLEGEITRLQADTVVTVGQVGALATTAELIDDEQSLLPESIEDIAVLTPETASGIDDLGFLEHPLTMPPMLATAETTLASLSTAKAAGAEVMMLPYPDPRISPESMDLVNNSDVLALGAQFGDPELFDRAVDLAANGELPGGGGLVFPGRRMIALYGHPSGAALGVMGEQSPDEAVTRAQELVAQYQPLEEQPVIPAFEVIATVASDVPGPDGNYSNESDPEELRPYVEAITQAGGYANLDLQPGQGSFLEQAKYYEDLLKLPNVGLALDPEWKLAPGEQPMTRVGNTTAAEINEVSEWLATLVQDNDLPQKSLIVHQFQTQMVRNRELIDTSYPEIAFVLHVDGHGGASEKFDTWGAMQQDLSGDFFLAWKNFIDEDTPMFTPEQTFSIEPRPWFVSYQ</sequence>
<dbReference type="EMBL" id="PTJO01000005">
    <property type="protein sequence ID" value="RNE48342.1"/>
    <property type="molecule type" value="Genomic_DNA"/>
</dbReference>
<dbReference type="AlphaFoldDB" id="A0A3M8K6Z9"/>
<feature type="signal peptide" evidence="1">
    <location>
        <begin position="1"/>
        <end position="18"/>
    </location>
</feature>
<accession>A0A3M8K6Z9</accession>
<name>A0A3M8K6Z9_9CORY</name>
<evidence type="ECO:0000313" key="3">
    <source>
        <dbReference type="Proteomes" id="UP000266975"/>
    </source>
</evidence>
<feature type="chain" id="PRO_5038938700" evidence="1">
    <location>
        <begin position="19"/>
        <end position="502"/>
    </location>
</feature>
<comment type="caution">
    <text evidence="2">The sequence shown here is derived from an EMBL/GenBank/DDBJ whole genome shotgun (WGS) entry which is preliminary data.</text>
</comment>
<dbReference type="RefSeq" id="WP_123048275.1">
    <property type="nucleotide sequence ID" value="NZ_PTJO01000005.1"/>
</dbReference>